<sequence length="65" mass="6619">MIALEPESVGACQVRVARPGPPIAATFSGAEGATPFPAGTWSNKFGEPFGTLVSLFAVTAANVRV</sequence>
<name>A0A6J6WHW8_9ZZZZ</name>
<dbReference type="AlphaFoldDB" id="A0A6J6WHW8"/>
<accession>A0A6J6WHW8</accession>
<gene>
    <name evidence="1" type="ORF">UFOPK2880_01561</name>
</gene>
<proteinExistence type="predicted"/>
<evidence type="ECO:0000313" key="1">
    <source>
        <dbReference type="EMBL" id="CAB4782894.1"/>
    </source>
</evidence>
<reference evidence="1" key="1">
    <citation type="submission" date="2020-05" db="EMBL/GenBank/DDBJ databases">
        <authorList>
            <person name="Chiriac C."/>
            <person name="Salcher M."/>
            <person name="Ghai R."/>
            <person name="Kavagutti S V."/>
        </authorList>
    </citation>
    <scope>NUCLEOTIDE SEQUENCE</scope>
</reference>
<organism evidence="1">
    <name type="scientific">freshwater metagenome</name>
    <dbReference type="NCBI Taxonomy" id="449393"/>
    <lineage>
        <taxon>unclassified sequences</taxon>
        <taxon>metagenomes</taxon>
        <taxon>ecological metagenomes</taxon>
    </lineage>
</organism>
<dbReference type="EMBL" id="CAEZZP010000127">
    <property type="protein sequence ID" value="CAB4782894.1"/>
    <property type="molecule type" value="Genomic_DNA"/>
</dbReference>
<protein>
    <submittedName>
        <fullName evidence="1">Unannotated protein</fullName>
    </submittedName>
</protein>